<feature type="region of interest" description="Disordered" evidence="1">
    <location>
        <begin position="570"/>
        <end position="604"/>
    </location>
</feature>
<accession>A0A9P5S4J3</accession>
<organism evidence="2 3">
    <name type="scientific">Linnemannia schmuckeri</name>
    <dbReference type="NCBI Taxonomy" id="64567"/>
    <lineage>
        <taxon>Eukaryota</taxon>
        <taxon>Fungi</taxon>
        <taxon>Fungi incertae sedis</taxon>
        <taxon>Mucoromycota</taxon>
        <taxon>Mortierellomycotina</taxon>
        <taxon>Mortierellomycetes</taxon>
        <taxon>Mortierellales</taxon>
        <taxon>Mortierellaceae</taxon>
        <taxon>Linnemannia</taxon>
    </lineage>
</organism>
<dbReference type="GO" id="GO:0031146">
    <property type="term" value="P:SCF-dependent proteasomal ubiquitin-dependent protein catabolic process"/>
    <property type="evidence" value="ECO:0007669"/>
    <property type="project" value="TreeGrafter"/>
</dbReference>
<dbReference type="PANTHER" id="PTHR13318">
    <property type="entry name" value="PARTNER OF PAIRED, ISOFORM B-RELATED"/>
    <property type="match status" value="1"/>
</dbReference>
<dbReference type="EMBL" id="JAAAUQ010000184">
    <property type="protein sequence ID" value="KAF9153291.1"/>
    <property type="molecule type" value="Genomic_DNA"/>
</dbReference>
<sequence>MADLSKDTASSPPTLASPCSAMGRALDMSEISYLIRQDLQGRHLKSAVLVCKLWWRLFAPYLWERVFIDADPDQQDREVLVRNGLAARSLTLSIYDPEDAKGVVEYVAERCRNVEALHLKLFSPGLVVIDTEAVKKRLNETWDSDNNAEEGYSDKRNKDLDLERQFGIRSECKTDLLDSLLSKLPCVSELTLSIAHEDLRPEVLWCVPTLTRLRKLTIVGGLPSNGYILHKNRLCDWDVILRTSRECKYLNSLSVSWEAHQPQDANLDGHISKISEMFESLEVQDSSTSSVSDQQALPAVPKSEQFPSLRTLTVSSCEMHLSQMDFFYRSCPNLRAVEFKSIQATSHIMEKNLKSLAQSCPNLLSFKLLDACKTNDRIDYSTSLLASPRTSLHSMSLSVIANSIATVFGNNPTDRDYIPNYKDDTKWTPPLSITSLNIRDIKHPTVLLNTITSIPAGLTHLTIDGYVSDPTYLRHYYAYFYPPHMPPDNSYSSIERLYKLEKDPLLRLPTFACVETLEYLDVSTLDVTDRRKLFKILFRRVQDLRVLRFLKMGRAHVLAANLELTWSDDTLAGEGEDDQQSGETDETMTTTNTEGDEDGENDNNINAFEEQEWGPPADQDREKIFVWFPTVEHLYLVDADSRRYYAGRPFLTTHQASALVRMMPRLKAMSFNREDAKAGLEGVIEACPRVSFNFMMRQK</sequence>
<comment type="caution">
    <text evidence="2">The sequence shown here is derived from an EMBL/GenBank/DDBJ whole genome shotgun (WGS) entry which is preliminary data.</text>
</comment>
<name>A0A9P5S4J3_9FUNG</name>
<evidence type="ECO:0000313" key="3">
    <source>
        <dbReference type="Proteomes" id="UP000748756"/>
    </source>
</evidence>
<dbReference type="Proteomes" id="UP000748756">
    <property type="component" value="Unassembled WGS sequence"/>
</dbReference>
<evidence type="ECO:0008006" key="4">
    <source>
        <dbReference type="Google" id="ProtNLM"/>
    </source>
</evidence>
<keyword evidence="3" id="KW-1185">Reference proteome</keyword>
<dbReference type="OrthoDB" id="2433410at2759"/>
<proteinExistence type="predicted"/>
<evidence type="ECO:0000313" key="2">
    <source>
        <dbReference type="EMBL" id="KAF9153291.1"/>
    </source>
</evidence>
<dbReference type="InterPro" id="IPR032675">
    <property type="entry name" value="LRR_dom_sf"/>
</dbReference>
<dbReference type="GO" id="GO:0019005">
    <property type="term" value="C:SCF ubiquitin ligase complex"/>
    <property type="evidence" value="ECO:0007669"/>
    <property type="project" value="TreeGrafter"/>
</dbReference>
<feature type="compositionally biased region" description="Acidic residues" evidence="1">
    <location>
        <begin position="574"/>
        <end position="586"/>
    </location>
</feature>
<protein>
    <recommendedName>
        <fullName evidence="4">F-box domain-containing protein</fullName>
    </recommendedName>
</protein>
<dbReference type="AlphaFoldDB" id="A0A9P5S4J3"/>
<reference evidence="2" key="1">
    <citation type="journal article" date="2020" name="Fungal Divers.">
        <title>Resolving the Mortierellaceae phylogeny through synthesis of multi-gene phylogenetics and phylogenomics.</title>
        <authorList>
            <person name="Vandepol N."/>
            <person name="Liber J."/>
            <person name="Desiro A."/>
            <person name="Na H."/>
            <person name="Kennedy M."/>
            <person name="Barry K."/>
            <person name="Grigoriev I.V."/>
            <person name="Miller A.N."/>
            <person name="O'Donnell K."/>
            <person name="Stajich J.E."/>
            <person name="Bonito G."/>
        </authorList>
    </citation>
    <scope>NUCLEOTIDE SEQUENCE</scope>
    <source>
        <strain evidence="2">NRRL 6426</strain>
    </source>
</reference>
<evidence type="ECO:0000256" key="1">
    <source>
        <dbReference type="SAM" id="MobiDB-lite"/>
    </source>
</evidence>
<gene>
    <name evidence="2" type="ORF">BG015_003722</name>
</gene>
<dbReference type="Gene3D" id="3.80.10.10">
    <property type="entry name" value="Ribonuclease Inhibitor"/>
    <property type="match status" value="1"/>
</dbReference>
<dbReference type="SUPFAM" id="SSF52047">
    <property type="entry name" value="RNI-like"/>
    <property type="match status" value="1"/>
</dbReference>